<evidence type="ECO:0000256" key="6">
    <source>
        <dbReference type="ARBA" id="ARBA00023004"/>
    </source>
</evidence>
<dbReference type="GO" id="GO:0046872">
    <property type="term" value="F:metal ion binding"/>
    <property type="evidence" value="ECO:0007669"/>
    <property type="project" value="UniProtKB-KW"/>
</dbReference>
<dbReference type="STRING" id="2041.AERYTH_06955"/>
<dbReference type="Pfam" id="PF00266">
    <property type="entry name" value="Aminotran_5"/>
    <property type="match status" value="1"/>
</dbReference>
<feature type="domain" description="Aminotransferase class V" evidence="9">
    <location>
        <begin position="2"/>
        <end position="364"/>
    </location>
</feature>
<dbReference type="PIRSF" id="PIRSF005572">
    <property type="entry name" value="NifS"/>
    <property type="match status" value="1"/>
</dbReference>
<keyword evidence="3" id="KW-0808">Transferase</keyword>
<organism evidence="10 11">
    <name type="scientific">Aeromicrobium erythreum</name>
    <dbReference type="NCBI Taxonomy" id="2041"/>
    <lineage>
        <taxon>Bacteria</taxon>
        <taxon>Bacillati</taxon>
        <taxon>Actinomycetota</taxon>
        <taxon>Actinomycetes</taxon>
        <taxon>Propionibacteriales</taxon>
        <taxon>Nocardioidaceae</taxon>
        <taxon>Aeromicrobium</taxon>
    </lineage>
</organism>
<dbReference type="InterPro" id="IPR015422">
    <property type="entry name" value="PyrdxlP-dep_Trfase_small"/>
</dbReference>
<dbReference type="PANTHER" id="PTHR11601">
    <property type="entry name" value="CYSTEINE DESULFURYLASE FAMILY MEMBER"/>
    <property type="match status" value="1"/>
</dbReference>
<dbReference type="InterPro" id="IPR015421">
    <property type="entry name" value="PyrdxlP-dep_Trfase_major"/>
</dbReference>
<dbReference type="GO" id="GO:0031071">
    <property type="term" value="F:cysteine desulfurase activity"/>
    <property type="evidence" value="ECO:0007669"/>
    <property type="project" value="UniProtKB-EC"/>
</dbReference>
<dbReference type="PATRIC" id="fig|2041.4.peg.1457"/>
<evidence type="ECO:0000256" key="3">
    <source>
        <dbReference type="ARBA" id="ARBA00022679"/>
    </source>
</evidence>
<keyword evidence="11" id="KW-1185">Reference proteome</keyword>
<evidence type="ECO:0000256" key="7">
    <source>
        <dbReference type="ARBA" id="ARBA00023014"/>
    </source>
</evidence>
<dbReference type="EMBL" id="CP011502">
    <property type="protein sequence ID" value="ALX04446.1"/>
    <property type="molecule type" value="Genomic_DNA"/>
</dbReference>
<dbReference type="KEGG" id="aer:AERYTH_06955"/>
<evidence type="ECO:0000313" key="11">
    <source>
        <dbReference type="Proteomes" id="UP000067689"/>
    </source>
</evidence>
<dbReference type="AlphaFoldDB" id="A0A0U4C9B9"/>
<dbReference type="InterPro" id="IPR016454">
    <property type="entry name" value="Cysteine_dSase"/>
</dbReference>
<dbReference type="GO" id="GO:0051536">
    <property type="term" value="F:iron-sulfur cluster binding"/>
    <property type="evidence" value="ECO:0007669"/>
    <property type="project" value="UniProtKB-KW"/>
</dbReference>
<dbReference type="RefSeq" id="WP_067856413.1">
    <property type="nucleotide sequence ID" value="NZ_CP011502.1"/>
</dbReference>
<dbReference type="InterPro" id="IPR000192">
    <property type="entry name" value="Aminotrans_V_dom"/>
</dbReference>
<dbReference type="InterPro" id="IPR015424">
    <property type="entry name" value="PyrdxlP-dep_Trfase"/>
</dbReference>
<gene>
    <name evidence="10" type="ORF">AERYTH_06955</name>
</gene>
<keyword evidence="4" id="KW-0479">Metal-binding</keyword>
<dbReference type="Gene3D" id="3.40.640.10">
    <property type="entry name" value="Type I PLP-dependent aspartate aminotransferase-like (Major domain)"/>
    <property type="match status" value="1"/>
</dbReference>
<reference evidence="10 11" key="1">
    <citation type="journal article" date="1991" name="Int. J. Syst. Bacteriol.">
        <title>Description of the erythromycin-producing bacterium Arthrobacter sp. strain NRRL B-3381 as Aeromicrobium erythreum gen. nov., sp. nov.</title>
        <authorList>
            <person name="Miller E.S."/>
            <person name="Woese C.R."/>
            <person name="Brenner S."/>
        </authorList>
    </citation>
    <scope>NUCLEOTIDE SEQUENCE [LARGE SCALE GENOMIC DNA]</scope>
    <source>
        <strain evidence="10 11">AR18</strain>
    </source>
</reference>
<dbReference type="SUPFAM" id="SSF53383">
    <property type="entry name" value="PLP-dependent transferases"/>
    <property type="match status" value="1"/>
</dbReference>
<evidence type="ECO:0000256" key="2">
    <source>
        <dbReference type="ARBA" id="ARBA00006490"/>
    </source>
</evidence>
<protein>
    <submittedName>
        <fullName evidence="10">Cysteine desulfurase</fullName>
    </submittedName>
</protein>
<dbReference type="Gene3D" id="1.10.260.50">
    <property type="match status" value="1"/>
</dbReference>
<comment type="catalytic activity">
    <reaction evidence="8">
        <text>(sulfur carrier)-H + L-cysteine = (sulfur carrier)-SH + L-alanine</text>
        <dbReference type="Rhea" id="RHEA:43892"/>
        <dbReference type="Rhea" id="RHEA-COMP:14737"/>
        <dbReference type="Rhea" id="RHEA-COMP:14739"/>
        <dbReference type="ChEBI" id="CHEBI:29917"/>
        <dbReference type="ChEBI" id="CHEBI:35235"/>
        <dbReference type="ChEBI" id="CHEBI:57972"/>
        <dbReference type="ChEBI" id="CHEBI:64428"/>
        <dbReference type="EC" id="2.8.1.7"/>
    </reaction>
</comment>
<evidence type="ECO:0000256" key="8">
    <source>
        <dbReference type="ARBA" id="ARBA00050776"/>
    </source>
</evidence>
<keyword evidence="5" id="KW-0663">Pyridoxal phosphate</keyword>
<dbReference type="Proteomes" id="UP000067689">
    <property type="component" value="Chromosome"/>
</dbReference>
<evidence type="ECO:0000256" key="5">
    <source>
        <dbReference type="ARBA" id="ARBA00022898"/>
    </source>
</evidence>
<evidence type="ECO:0000256" key="4">
    <source>
        <dbReference type="ARBA" id="ARBA00022723"/>
    </source>
</evidence>
<keyword evidence="6" id="KW-0408">Iron</keyword>
<dbReference type="PANTHER" id="PTHR11601:SF34">
    <property type="entry name" value="CYSTEINE DESULFURASE"/>
    <property type="match status" value="1"/>
</dbReference>
<dbReference type="Gene3D" id="3.90.1150.10">
    <property type="entry name" value="Aspartate Aminotransferase, domain 1"/>
    <property type="match status" value="1"/>
</dbReference>
<name>A0A0U4C9B9_9ACTN</name>
<comment type="cofactor">
    <cofactor evidence="1">
        <name>pyridoxal 5'-phosphate</name>
        <dbReference type="ChEBI" id="CHEBI:597326"/>
    </cofactor>
</comment>
<proteinExistence type="inferred from homology"/>
<dbReference type="OrthoDB" id="9808002at2"/>
<evidence type="ECO:0000259" key="9">
    <source>
        <dbReference type="Pfam" id="PF00266"/>
    </source>
</evidence>
<evidence type="ECO:0000313" key="10">
    <source>
        <dbReference type="EMBL" id="ALX04446.1"/>
    </source>
</evidence>
<sequence length="377" mass="38659">MIYLDEAATTPLRRDVLAAMGPYLGPAFGNPSSHHEIGDAARAGLEQARADVAEALGARAGEVTFTSGGTEAANTAVKGIALAQPRGRHVVVSAVEHPAVLESARWLGRIGYDVTELEVDGDGLVDPGHLAAVLRDDTTVVSVQHASNEVGTVQPVAALAEVAARHGVPFHTDAVQSAAWPDHDGLTLDVGVLGVQALSLSAHKLGGPKGVGMLWVRRGVRVEPLVHGGGQQGGRRSGTEDVAGAVGLAAALRLTRSAGTSAAEVAARRDRFVAAVLESVPGAALTGHPVRRLPGHASFVLPGRSGESVLLDLERRGVVCSSGSACHAGSDEPSHVLVAMGVPSEVAQTAVRFTFGRSVTDEQLTDAARALADVCGR</sequence>
<keyword evidence="7" id="KW-0411">Iron-sulfur</keyword>
<evidence type="ECO:0000256" key="1">
    <source>
        <dbReference type="ARBA" id="ARBA00001933"/>
    </source>
</evidence>
<comment type="similarity">
    <text evidence="2">Belongs to the class-V pyridoxal-phosphate-dependent aminotransferase family. NifS/IscS subfamily.</text>
</comment>
<accession>A0A0U4C9B9</accession>